<keyword evidence="2" id="KW-1185">Reference proteome</keyword>
<reference evidence="1 2" key="1">
    <citation type="submission" date="2021-06" db="EMBL/GenBank/DDBJ databases">
        <authorList>
            <person name="Palmer J.M."/>
        </authorList>
    </citation>
    <scope>NUCLEOTIDE SEQUENCE [LARGE SCALE GENOMIC DNA]</scope>
    <source>
        <strain evidence="2">if_2019</strain>
        <tissue evidence="1">Muscle</tissue>
    </source>
</reference>
<comment type="caution">
    <text evidence="1">The sequence shown here is derived from an EMBL/GenBank/DDBJ whole genome shotgun (WGS) entry which is preliminary data.</text>
</comment>
<organism evidence="1 2">
    <name type="scientific">Ilyodon furcidens</name>
    <name type="common">goldbreast splitfin</name>
    <dbReference type="NCBI Taxonomy" id="33524"/>
    <lineage>
        <taxon>Eukaryota</taxon>
        <taxon>Metazoa</taxon>
        <taxon>Chordata</taxon>
        <taxon>Craniata</taxon>
        <taxon>Vertebrata</taxon>
        <taxon>Euteleostomi</taxon>
        <taxon>Actinopterygii</taxon>
        <taxon>Neopterygii</taxon>
        <taxon>Teleostei</taxon>
        <taxon>Neoteleostei</taxon>
        <taxon>Acanthomorphata</taxon>
        <taxon>Ovalentaria</taxon>
        <taxon>Atherinomorphae</taxon>
        <taxon>Cyprinodontiformes</taxon>
        <taxon>Goodeidae</taxon>
        <taxon>Ilyodon</taxon>
    </lineage>
</organism>
<dbReference type="Proteomes" id="UP001482620">
    <property type="component" value="Unassembled WGS sequence"/>
</dbReference>
<sequence length="99" mass="11511">MFTRCPNKCGCQFTPENIRTANAKQDLSMAGNTLSVVGNRYKVFLNKSKDKKVLPVHGNDPESKQSWQGSIPRQQCRYLVPPKIIKRLMYIRIYKYFLI</sequence>
<protein>
    <submittedName>
        <fullName evidence="1">Uncharacterized protein</fullName>
    </submittedName>
</protein>
<dbReference type="EMBL" id="JAHRIQ010104606">
    <property type="protein sequence ID" value="MEQ2254628.1"/>
    <property type="molecule type" value="Genomic_DNA"/>
</dbReference>
<evidence type="ECO:0000313" key="1">
    <source>
        <dbReference type="EMBL" id="MEQ2254628.1"/>
    </source>
</evidence>
<gene>
    <name evidence="1" type="ORF">ILYODFUR_005701</name>
</gene>
<proteinExistence type="predicted"/>
<evidence type="ECO:0000313" key="2">
    <source>
        <dbReference type="Proteomes" id="UP001482620"/>
    </source>
</evidence>
<name>A0ABV0VBE4_9TELE</name>
<accession>A0ABV0VBE4</accession>